<keyword evidence="4" id="KW-0238">DNA-binding</keyword>
<dbReference type="PANTHER" id="PTHR43133">
    <property type="entry name" value="RNA POLYMERASE ECF-TYPE SIGMA FACTO"/>
    <property type="match status" value="1"/>
</dbReference>
<gene>
    <name evidence="7" type="ORF">HRJ53_11705</name>
</gene>
<dbReference type="SUPFAM" id="SSF88659">
    <property type="entry name" value="Sigma3 and sigma4 domains of RNA polymerase sigma factors"/>
    <property type="match status" value="1"/>
</dbReference>
<dbReference type="InterPro" id="IPR039425">
    <property type="entry name" value="RNA_pol_sigma-70-like"/>
</dbReference>
<dbReference type="InterPro" id="IPR007627">
    <property type="entry name" value="RNA_pol_sigma70_r2"/>
</dbReference>
<dbReference type="InterPro" id="IPR036388">
    <property type="entry name" value="WH-like_DNA-bd_sf"/>
</dbReference>
<evidence type="ECO:0000256" key="5">
    <source>
        <dbReference type="ARBA" id="ARBA00023163"/>
    </source>
</evidence>
<organism evidence="7 8">
    <name type="scientific">Candidatus Acidiferrum panamense</name>
    <dbReference type="NCBI Taxonomy" id="2741543"/>
    <lineage>
        <taxon>Bacteria</taxon>
        <taxon>Pseudomonadati</taxon>
        <taxon>Acidobacteriota</taxon>
        <taxon>Terriglobia</taxon>
        <taxon>Candidatus Acidiferrales</taxon>
        <taxon>Candidatus Acidiferrum</taxon>
    </lineage>
</organism>
<dbReference type="GO" id="GO:0006352">
    <property type="term" value="P:DNA-templated transcription initiation"/>
    <property type="evidence" value="ECO:0007669"/>
    <property type="project" value="InterPro"/>
</dbReference>
<dbReference type="NCBIfam" id="TIGR02937">
    <property type="entry name" value="sigma70-ECF"/>
    <property type="match status" value="1"/>
</dbReference>
<dbReference type="Pfam" id="PF04542">
    <property type="entry name" value="Sigma70_r2"/>
    <property type="match status" value="1"/>
</dbReference>
<keyword evidence="8" id="KW-1185">Reference proteome</keyword>
<protein>
    <submittedName>
        <fullName evidence="7">Sigma-70 family RNA polymerase sigma factor</fullName>
    </submittedName>
</protein>
<name>A0A7V8SXF1_9BACT</name>
<sequence>MSPAGSRTRKSEAVVWNDTLLVKQCLAGNEEAWSLLIDKYKSLIYSIPVKYGLSPQEAADVFQATCTELLVRLPDLREPRALPKWLMQVAHHESYRWKRQSQRVVSRDSDEDLPEPEIPPIAEELVQQTQEEQMLREAMASLTPQCRRLVELLFYEVPARPYAEVAKELGLAVGSIGFTRQRCIERLRRQLEDLGFSDGRNP</sequence>
<dbReference type="InterPro" id="IPR013325">
    <property type="entry name" value="RNA_pol_sigma_r2"/>
</dbReference>
<keyword evidence="5" id="KW-0804">Transcription</keyword>
<evidence type="ECO:0000313" key="8">
    <source>
        <dbReference type="Proteomes" id="UP000567293"/>
    </source>
</evidence>
<comment type="caution">
    <text evidence="7">The sequence shown here is derived from an EMBL/GenBank/DDBJ whole genome shotgun (WGS) entry which is preliminary data.</text>
</comment>
<dbReference type="InterPro" id="IPR013324">
    <property type="entry name" value="RNA_pol_sigma_r3/r4-like"/>
</dbReference>
<evidence type="ECO:0000256" key="3">
    <source>
        <dbReference type="ARBA" id="ARBA00023082"/>
    </source>
</evidence>
<comment type="similarity">
    <text evidence="1">Belongs to the sigma-70 factor family. ECF subfamily.</text>
</comment>
<dbReference type="EMBL" id="JACDQQ010001139">
    <property type="protein sequence ID" value="MBA0085652.1"/>
    <property type="molecule type" value="Genomic_DNA"/>
</dbReference>
<evidence type="ECO:0000259" key="6">
    <source>
        <dbReference type="Pfam" id="PF04542"/>
    </source>
</evidence>
<dbReference type="GO" id="GO:0016987">
    <property type="term" value="F:sigma factor activity"/>
    <property type="evidence" value="ECO:0007669"/>
    <property type="project" value="UniProtKB-KW"/>
</dbReference>
<proteinExistence type="inferred from homology"/>
<dbReference type="AlphaFoldDB" id="A0A7V8SXF1"/>
<dbReference type="InterPro" id="IPR014284">
    <property type="entry name" value="RNA_pol_sigma-70_dom"/>
</dbReference>
<dbReference type="Gene3D" id="1.10.1740.10">
    <property type="match status" value="1"/>
</dbReference>
<evidence type="ECO:0000256" key="1">
    <source>
        <dbReference type="ARBA" id="ARBA00010641"/>
    </source>
</evidence>
<evidence type="ECO:0000313" key="7">
    <source>
        <dbReference type="EMBL" id="MBA0085652.1"/>
    </source>
</evidence>
<evidence type="ECO:0000256" key="2">
    <source>
        <dbReference type="ARBA" id="ARBA00023015"/>
    </source>
</evidence>
<dbReference type="SUPFAM" id="SSF88946">
    <property type="entry name" value="Sigma2 domain of RNA polymerase sigma factors"/>
    <property type="match status" value="1"/>
</dbReference>
<evidence type="ECO:0000256" key="4">
    <source>
        <dbReference type="ARBA" id="ARBA00023125"/>
    </source>
</evidence>
<dbReference type="GO" id="GO:0003677">
    <property type="term" value="F:DNA binding"/>
    <property type="evidence" value="ECO:0007669"/>
    <property type="project" value="UniProtKB-KW"/>
</dbReference>
<dbReference type="Gene3D" id="1.10.10.10">
    <property type="entry name" value="Winged helix-like DNA-binding domain superfamily/Winged helix DNA-binding domain"/>
    <property type="match status" value="1"/>
</dbReference>
<accession>A0A7V8SXF1</accession>
<dbReference type="PANTHER" id="PTHR43133:SF8">
    <property type="entry name" value="RNA POLYMERASE SIGMA FACTOR HI_1459-RELATED"/>
    <property type="match status" value="1"/>
</dbReference>
<feature type="domain" description="RNA polymerase sigma-70 region 2" evidence="6">
    <location>
        <begin position="36"/>
        <end position="103"/>
    </location>
</feature>
<reference evidence="7" key="1">
    <citation type="submission" date="2020-06" db="EMBL/GenBank/DDBJ databases">
        <title>Legume-microbial interactions unlock mineral nutrients during tropical forest succession.</title>
        <authorList>
            <person name="Epihov D.Z."/>
        </authorList>
    </citation>
    <scope>NUCLEOTIDE SEQUENCE [LARGE SCALE GENOMIC DNA]</scope>
    <source>
        <strain evidence="7">Pan2503</strain>
    </source>
</reference>
<keyword evidence="2" id="KW-0805">Transcription regulation</keyword>
<dbReference type="Proteomes" id="UP000567293">
    <property type="component" value="Unassembled WGS sequence"/>
</dbReference>
<keyword evidence="3" id="KW-0731">Sigma factor</keyword>